<evidence type="ECO:0000259" key="2">
    <source>
        <dbReference type="PROSITE" id="PS50103"/>
    </source>
</evidence>
<proteinExistence type="predicted"/>
<feature type="domain" description="NAC" evidence="3">
    <location>
        <begin position="1"/>
        <end position="62"/>
    </location>
</feature>
<dbReference type="GO" id="GO:0008270">
    <property type="term" value="F:zinc ion binding"/>
    <property type="evidence" value="ECO:0007669"/>
    <property type="project" value="UniProtKB-KW"/>
</dbReference>
<reference evidence="4" key="1">
    <citation type="journal article" date="2019" name="Sci. Rep.">
        <title>Draft genome of Tanacetum cinerariifolium, the natural source of mosquito coil.</title>
        <authorList>
            <person name="Yamashiro T."/>
            <person name="Shiraishi A."/>
            <person name="Satake H."/>
            <person name="Nakayama K."/>
        </authorList>
    </citation>
    <scope>NUCLEOTIDE SEQUENCE</scope>
</reference>
<dbReference type="GO" id="GO:0006355">
    <property type="term" value="P:regulation of DNA-templated transcription"/>
    <property type="evidence" value="ECO:0007669"/>
    <property type="project" value="InterPro"/>
</dbReference>
<organism evidence="4">
    <name type="scientific">Tanacetum cinerariifolium</name>
    <name type="common">Dalmatian daisy</name>
    <name type="synonym">Chrysanthemum cinerariifolium</name>
    <dbReference type="NCBI Taxonomy" id="118510"/>
    <lineage>
        <taxon>Eukaryota</taxon>
        <taxon>Viridiplantae</taxon>
        <taxon>Streptophyta</taxon>
        <taxon>Embryophyta</taxon>
        <taxon>Tracheophyta</taxon>
        <taxon>Spermatophyta</taxon>
        <taxon>Magnoliopsida</taxon>
        <taxon>eudicotyledons</taxon>
        <taxon>Gunneridae</taxon>
        <taxon>Pentapetalae</taxon>
        <taxon>asterids</taxon>
        <taxon>campanulids</taxon>
        <taxon>Asterales</taxon>
        <taxon>Asteraceae</taxon>
        <taxon>Asteroideae</taxon>
        <taxon>Anthemideae</taxon>
        <taxon>Anthemidinae</taxon>
        <taxon>Tanacetum</taxon>
    </lineage>
</organism>
<sequence length="384" mass="42929">MTQKDSTVCDDASGLEVGKRRCLVYYDSSNKKSQWLMHEDTTIDRKIFTTLAKPLYSRLVDENPQTDKEAYDLLAHVFQDNKRTFSLALKAGLQYLKLGDLSIDTYFWKIEYTASILKGLRSPLCDKDVVNIALEGLPPGYDNAFGIIVHQEPFPDLKMLCFMLTTENMRLRSWAQDTFIDSTSVSPLVLLANTGTNTRRPPPSREKLHKPCFNFNKGACRFGEYCKFFHNGLHGSPSRCTKTSTENPNDDMQTLKNLMAKLGFNASVLSCGTSTVETSNGNIVPMAFDMTPPLYSLAAQLFMVILNRPNQSITNRSNRCTILRPNKTISRSSKLFNRPSSGSLPGQQMIISSTFNVVTLYDLALVGNDNSMPVTNSGYGMLPT</sequence>
<keyword evidence="1" id="KW-0863">Zinc-finger</keyword>
<evidence type="ECO:0000259" key="3">
    <source>
        <dbReference type="PROSITE" id="PS51005"/>
    </source>
</evidence>
<keyword evidence="4" id="KW-0808">Transferase</keyword>
<feature type="zinc finger region" description="C3H1-type" evidence="1">
    <location>
        <begin position="206"/>
        <end position="233"/>
    </location>
</feature>
<dbReference type="PROSITE" id="PS50103">
    <property type="entry name" value="ZF_C3H1"/>
    <property type="match status" value="1"/>
</dbReference>
<accession>A0A699GJQ4</accession>
<dbReference type="InterPro" id="IPR000571">
    <property type="entry name" value="Znf_CCCH"/>
</dbReference>
<comment type="caution">
    <text evidence="4">The sequence shown here is derived from an EMBL/GenBank/DDBJ whole genome shotgun (WGS) entry which is preliminary data.</text>
</comment>
<name>A0A699GJQ4_TANCI</name>
<dbReference type="GO" id="GO:0016301">
    <property type="term" value="F:kinase activity"/>
    <property type="evidence" value="ECO:0007669"/>
    <property type="project" value="UniProtKB-KW"/>
</dbReference>
<protein>
    <submittedName>
        <fullName evidence="4">Hybrid signal transduction histidine kinase M</fullName>
    </submittedName>
</protein>
<keyword evidence="1" id="KW-0862">Zinc</keyword>
<dbReference type="PANTHER" id="PTHR47481:SF41">
    <property type="entry name" value="COPIA-LIKE POLYPROTEIN_RETROTRANSPOSON"/>
    <property type="match status" value="1"/>
</dbReference>
<keyword evidence="1" id="KW-0479">Metal-binding</keyword>
<dbReference type="GO" id="GO:0003677">
    <property type="term" value="F:DNA binding"/>
    <property type="evidence" value="ECO:0007669"/>
    <property type="project" value="InterPro"/>
</dbReference>
<evidence type="ECO:0000256" key="1">
    <source>
        <dbReference type="PROSITE-ProRule" id="PRU00723"/>
    </source>
</evidence>
<dbReference type="InterPro" id="IPR003441">
    <property type="entry name" value="NAC-dom"/>
</dbReference>
<keyword evidence="4" id="KW-0418">Kinase</keyword>
<feature type="domain" description="C3H1-type" evidence="2">
    <location>
        <begin position="206"/>
        <end position="233"/>
    </location>
</feature>
<dbReference type="PANTHER" id="PTHR47481">
    <property type="match status" value="1"/>
</dbReference>
<dbReference type="AlphaFoldDB" id="A0A699GJQ4"/>
<dbReference type="EMBL" id="BKCJ010000122">
    <property type="protein sequence ID" value="GEU30039.1"/>
    <property type="molecule type" value="Genomic_DNA"/>
</dbReference>
<evidence type="ECO:0000313" key="4">
    <source>
        <dbReference type="EMBL" id="GEU30039.1"/>
    </source>
</evidence>
<dbReference type="PROSITE" id="PS51005">
    <property type="entry name" value="NAC"/>
    <property type="match status" value="1"/>
</dbReference>
<gene>
    <name evidence="4" type="ORF">Tci_002017</name>
</gene>